<evidence type="ECO:0000313" key="1">
    <source>
        <dbReference type="EMBL" id="GBP83283.1"/>
    </source>
</evidence>
<proteinExistence type="predicted"/>
<dbReference type="Proteomes" id="UP000299102">
    <property type="component" value="Unassembled WGS sequence"/>
</dbReference>
<accession>A0A4C1Z822</accession>
<organism evidence="1 2">
    <name type="scientific">Eumeta variegata</name>
    <name type="common">Bagworm moth</name>
    <name type="synonym">Eumeta japonica</name>
    <dbReference type="NCBI Taxonomy" id="151549"/>
    <lineage>
        <taxon>Eukaryota</taxon>
        <taxon>Metazoa</taxon>
        <taxon>Ecdysozoa</taxon>
        <taxon>Arthropoda</taxon>
        <taxon>Hexapoda</taxon>
        <taxon>Insecta</taxon>
        <taxon>Pterygota</taxon>
        <taxon>Neoptera</taxon>
        <taxon>Endopterygota</taxon>
        <taxon>Lepidoptera</taxon>
        <taxon>Glossata</taxon>
        <taxon>Ditrysia</taxon>
        <taxon>Tineoidea</taxon>
        <taxon>Psychidae</taxon>
        <taxon>Oiketicinae</taxon>
        <taxon>Eumeta</taxon>
    </lineage>
</organism>
<dbReference type="EMBL" id="BGZK01001613">
    <property type="protein sequence ID" value="GBP83283.1"/>
    <property type="molecule type" value="Genomic_DNA"/>
</dbReference>
<name>A0A4C1Z822_EUMVA</name>
<dbReference type="AlphaFoldDB" id="A0A4C1Z822"/>
<reference evidence="1 2" key="1">
    <citation type="journal article" date="2019" name="Commun. Biol.">
        <title>The bagworm genome reveals a unique fibroin gene that provides high tensile strength.</title>
        <authorList>
            <person name="Kono N."/>
            <person name="Nakamura H."/>
            <person name="Ohtoshi R."/>
            <person name="Tomita M."/>
            <person name="Numata K."/>
            <person name="Arakawa K."/>
        </authorList>
    </citation>
    <scope>NUCLEOTIDE SEQUENCE [LARGE SCALE GENOMIC DNA]</scope>
</reference>
<sequence>MHRADKWDLDGEWSSLHWVHSSAIAGPAQRPPPEARWGLAKTRRSRALNRRAECYLVRRPPDALNAALRRFFLGFYFDGYTSSELGRFAPNSLERLRSVESERR</sequence>
<evidence type="ECO:0000313" key="2">
    <source>
        <dbReference type="Proteomes" id="UP000299102"/>
    </source>
</evidence>
<keyword evidence="2" id="KW-1185">Reference proteome</keyword>
<gene>
    <name evidence="1" type="ORF">EVAR_66019_1</name>
</gene>
<protein>
    <submittedName>
        <fullName evidence="1">Uncharacterized protein</fullName>
    </submittedName>
</protein>
<comment type="caution">
    <text evidence="1">The sequence shown here is derived from an EMBL/GenBank/DDBJ whole genome shotgun (WGS) entry which is preliminary data.</text>
</comment>